<evidence type="ECO:0000313" key="2">
    <source>
        <dbReference type="EMBL" id="MBA0874794.1"/>
    </source>
</evidence>
<dbReference type="EMBL" id="JABFAF010000013">
    <property type="protein sequence ID" value="MBA0874794.1"/>
    <property type="molecule type" value="Genomic_DNA"/>
</dbReference>
<keyword evidence="3" id="KW-1185">Reference proteome</keyword>
<sequence length="58" mass="7010">MKKTMNQCYYTGDEAMSKDGGSSTEVPRKDQHKEKEQVWRRHLFFWKRIIYGRFLGIP</sequence>
<protein>
    <submittedName>
        <fullName evidence="2">Uncharacterized protein</fullName>
    </submittedName>
</protein>
<reference evidence="2 3" key="1">
    <citation type="journal article" date="2019" name="Genome Biol. Evol.">
        <title>Insights into the evolution of the New World diploid cottons (Gossypium, subgenus Houzingenia) based on genome sequencing.</title>
        <authorList>
            <person name="Grover C.E."/>
            <person name="Arick M.A. 2nd"/>
            <person name="Thrash A."/>
            <person name="Conover J.L."/>
            <person name="Sanders W.S."/>
            <person name="Peterson D.G."/>
            <person name="Frelichowski J.E."/>
            <person name="Scheffler J.A."/>
            <person name="Scheffler B.E."/>
            <person name="Wendel J.F."/>
        </authorList>
    </citation>
    <scope>NUCLEOTIDE SEQUENCE [LARGE SCALE GENOMIC DNA]</scope>
    <source>
        <strain evidence="2">1</strain>
        <tissue evidence="2">Leaf</tissue>
    </source>
</reference>
<feature type="region of interest" description="Disordered" evidence="1">
    <location>
        <begin position="13"/>
        <end position="33"/>
    </location>
</feature>
<dbReference type="Proteomes" id="UP000593576">
    <property type="component" value="Unassembled WGS sequence"/>
</dbReference>
<gene>
    <name evidence="2" type="ORF">Goshw_022172</name>
</gene>
<comment type="caution">
    <text evidence="2">The sequence shown here is derived from an EMBL/GenBank/DDBJ whole genome shotgun (WGS) entry which is preliminary data.</text>
</comment>
<name>A0A7J9MV25_GOSSC</name>
<evidence type="ECO:0000256" key="1">
    <source>
        <dbReference type="SAM" id="MobiDB-lite"/>
    </source>
</evidence>
<organism evidence="2 3">
    <name type="scientific">Gossypium schwendimanii</name>
    <name type="common">Cotton</name>
    <dbReference type="NCBI Taxonomy" id="34291"/>
    <lineage>
        <taxon>Eukaryota</taxon>
        <taxon>Viridiplantae</taxon>
        <taxon>Streptophyta</taxon>
        <taxon>Embryophyta</taxon>
        <taxon>Tracheophyta</taxon>
        <taxon>Spermatophyta</taxon>
        <taxon>Magnoliopsida</taxon>
        <taxon>eudicotyledons</taxon>
        <taxon>Gunneridae</taxon>
        <taxon>Pentapetalae</taxon>
        <taxon>rosids</taxon>
        <taxon>malvids</taxon>
        <taxon>Malvales</taxon>
        <taxon>Malvaceae</taxon>
        <taxon>Malvoideae</taxon>
        <taxon>Gossypium</taxon>
    </lineage>
</organism>
<accession>A0A7J9MV25</accession>
<evidence type="ECO:0000313" key="3">
    <source>
        <dbReference type="Proteomes" id="UP000593576"/>
    </source>
</evidence>
<dbReference type="AlphaFoldDB" id="A0A7J9MV25"/>
<proteinExistence type="predicted"/>